<comment type="pathway">
    <text evidence="2 16">Carbohydrate metabolism; galactose metabolism.</text>
</comment>
<keyword evidence="9 14" id="KW-0862">Zinc</keyword>
<evidence type="ECO:0000259" key="19">
    <source>
        <dbReference type="Pfam" id="PF02744"/>
    </source>
</evidence>
<feature type="binding site" evidence="14">
    <location>
        <position position="49"/>
    </location>
    <ligand>
        <name>Zn(2+)</name>
        <dbReference type="ChEBI" id="CHEBI:29105"/>
    </ligand>
</feature>
<dbReference type="PANTHER" id="PTHR11943:SF1">
    <property type="entry name" value="GALACTOSE-1-PHOSPHATE URIDYLYLTRANSFERASE"/>
    <property type="match status" value="1"/>
</dbReference>
<feature type="binding site" evidence="15">
    <location>
        <position position="293"/>
    </location>
    <ligand>
        <name>Fe cation</name>
        <dbReference type="ChEBI" id="CHEBI:24875"/>
    </ligand>
</feature>
<evidence type="ECO:0000256" key="8">
    <source>
        <dbReference type="ARBA" id="ARBA00022723"/>
    </source>
</evidence>
<evidence type="ECO:0000256" key="12">
    <source>
        <dbReference type="NCBIfam" id="TIGR00209"/>
    </source>
</evidence>
<dbReference type="GO" id="GO:0008108">
    <property type="term" value="F:UDP-glucose:hexose-1-phosphate uridylyltransferase activity"/>
    <property type="evidence" value="ECO:0007669"/>
    <property type="project" value="UniProtKB-UniRule"/>
</dbReference>
<keyword evidence="8 14" id="KW-0479">Metal-binding</keyword>
<evidence type="ECO:0000256" key="1">
    <source>
        <dbReference type="ARBA" id="ARBA00001107"/>
    </source>
</evidence>
<evidence type="ECO:0000256" key="13">
    <source>
        <dbReference type="PIRSR" id="PIRSR000808-1"/>
    </source>
</evidence>
<keyword evidence="7 16" id="KW-0548">Nucleotidyltransferase</keyword>
<organism evidence="20 21">
    <name type="scientific">Novosphingobium arvoryzae</name>
    <dbReference type="NCBI Taxonomy" id="1256514"/>
    <lineage>
        <taxon>Bacteria</taxon>
        <taxon>Pseudomonadati</taxon>
        <taxon>Pseudomonadota</taxon>
        <taxon>Alphaproteobacteria</taxon>
        <taxon>Sphingomonadales</taxon>
        <taxon>Sphingomonadaceae</taxon>
        <taxon>Novosphingobium</taxon>
    </lineage>
</organism>
<dbReference type="RefSeq" id="WP_189541671.1">
    <property type="nucleotide sequence ID" value="NZ_BMZD01000005.1"/>
</dbReference>
<dbReference type="InterPro" id="IPR005850">
    <property type="entry name" value="GalP_Utransf_C"/>
</dbReference>
<dbReference type="Pfam" id="PF01087">
    <property type="entry name" value="GalP_UDP_transf"/>
    <property type="match status" value="1"/>
</dbReference>
<dbReference type="CDD" id="cd00608">
    <property type="entry name" value="GalT"/>
    <property type="match status" value="1"/>
</dbReference>
<dbReference type="NCBIfam" id="TIGR00209">
    <property type="entry name" value="galT_1"/>
    <property type="match status" value="1"/>
</dbReference>
<feature type="domain" description="Galactose-1-phosphate uridyl transferase C-terminal" evidence="19">
    <location>
        <begin position="180"/>
        <end position="333"/>
    </location>
</feature>
<comment type="cofactor">
    <cofactor evidence="15">
        <name>Fe cation</name>
        <dbReference type="ChEBI" id="CHEBI:24875"/>
    </cofactor>
    <text evidence="15">Binds 1 Fe cation per subunit.</text>
</comment>
<evidence type="ECO:0000256" key="9">
    <source>
        <dbReference type="ARBA" id="ARBA00022833"/>
    </source>
</evidence>
<evidence type="ECO:0000256" key="3">
    <source>
        <dbReference type="ARBA" id="ARBA00010951"/>
    </source>
</evidence>
<dbReference type="GO" id="GO:0008270">
    <property type="term" value="F:zinc ion binding"/>
    <property type="evidence" value="ECO:0007669"/>
    <property type="project" value="InterPro"/>
</dbReference>
<dbReference type="EC" id="2.7.7.12" evidence="4 12"/>
<dbReference type="Gene3D" id="3.30.428.10">
    <property type="entry name" value="HIT-like"/>
    <property type="match status" value="2"/>
</dbReference>
<proteinExistence type="inferred from homology"/>
<evidence type="ECO:0000313" key="20">
    <source>
        <dbReference type="EMBL" id="GHA01642.1"/>
    </source>
</evidence>
<comment type="catalytic activity">
    <reaction evidence="1 16">
        <text>alpha-D-galactose 1-phosphate + UDP-alpha-D-glucose = alpha-D-glucose 1-phosphate + UDP-alpha-D-galactose</text>
        <dbReference type="Rhea" id="RHEA:13989"/>
        <dbReference type="ChEBI" id="CHEBI:58336"/>
        <dbReference type="ChEBI" id="CHEBI:58601"/>
        <dbReference type="ChEBI" id="CHEBI:58885"/>
        <dbReference type="ChEBI" id="CHEBI:66914"/>
        <dbReference type="EC" id="2.7.7.12"/>
    </reaction>
</comment>
<evidence type="ECO:0000256" key="10">
    <source>
        <dbReference type="ARBA" id="ARBA00023144"/>
    </source>
</evidence>
<dbReference type="GO" id="GO:0005737">
    <property type="term" value="C:cytoplasm"/>
    <property type="evidence" value="ECO:0007669"/>
    <property type="project" value="TreeGrafter"/>
</dbReference>
<keyword evidence="21" id="KW-1185">Reference proteome</keyword>
<dbReference type="InterPro" id="IPR036265">
    <property type="entry name" value="HIT-like_sf"/>
</dbReference>
<name>A0A918RN46_9SPHN</name>
<dbReference type="GO" id="GO:0033499">
    <property type="term" value="P:galactose catabolic process via UDP-galactose, Leloir pathway"/>
    <property type="evidence" value="ECO:0007669"/>
    <property type="project" value="TreeGrafter"/>
</dbReference>
<dbReference type="NCBIfam" id="NF008724">
    <property type="entry name" value="PRK11720.1"/>
    <property type="match status" value="1"/>
</dbReference>
<sequence>MSLADLPHRRRNLLTGEWLLVSPHRAKRPWQGEAAAPAPPPAPAHDPACHLCPGNTRATGEANPDYSGTFVFRNDFAALLDEGGEDDSPASLFETRPATGEARVICFAPDHGQTLARLPVDAVRRVVDTWCALSAELGARWAHVQLFENKGAMMGASSPHPHGQVWASDFVPELPAREDARQREWLAERGTVLLDDVAAAELAAGQRVVEVNDHWLAVVPHWAAWPFETLLIARDPVARLEQLDGAARAALAEILGRLLRRYDALFGCDFPYSMGWHGAPHGQGEDTAHWRLHAHFLPPLLRSATVRKHMVGFELLAETQRDITPESAAQRLCASDVCA</sequence>
<keyword evidence="11 16" id="KW-0119">Carbohydrate metabolism</keyword>
<dbReference type="PROSITE" id="PS00117">
    <property type="entry name" value="GAL_P_UDP_TRANSF_I"/>
    <property type="match status" value="1"/>
</dbReference>
<evidence type="ECO:0000256" key="4">
    <source>
        <dbReference type="ARBA" id="ARBA00012384"/>
    </source>
</evidence>
<evidence type="ECO:0000256" key="11">
    <source>
        <dbReference type="ARBA" id="ARBA00023277"/>
    </source>
</evidence>
<dbReference type="FunFam" id="3.30.428.10:FF:000001">
    <property type="entry name" value="Galactose-1-phosphate uridylyltransferase"/>
    <property type="match status" value="1"/>
</dbReference>
<protein>
    <recommendedName>
        <fullName evidence="5 12">Galactose-1-phosphate uridylyltransferase</fullName>
        <ecNumber evidence="4 12">2.7.7.12</ecNumber>
    </recommendedName>
</protein>
<feature type="region of interest" description="Disordered" evidence="17">
    <location>
        <begin position="27"/>
        <end position="49"/>
    </location>
</feature>
<evidence type="ECO:0000256" key="14">
    <source>
        <dbReference type="PIRSR" id="PIRSR000808-3"/>
    </source>
</evidence>
<dbReference type="PANTHER" id="PTHR11943">
    <property type="entry name" value="GALACTOSE-1-PHOSPHATE URIDYLYLTRANSFERASE"/>
    <property type="match status" value="1"/>
</dbReference>
<feature type="domain" description="Galactose-1-phosphate uridyl transferase N-terminal" evidence="18">
    <location>
        <begin position="6"/>
        <end position="172"/>
    </location>
</feature>
<accession>A0A918RN46</accession>
<evidence type="ECO:0000256" key="2">
    <source>
        <dbReference type="ARBA" id="ARBA00004947"/>
    </source>
</evidence>
<comment type="caution">
    <text evidence="20">The sequence shown here is derived from an EMBL/GenBank/DDBJ whole genome shotgun (WGS) entry which is preliminary data.</text>
</comment>
<keyword evidence="6 16" id="KW-0808">Transferase</keyword>
<reference evidence="20" key="2">
    <citation type="submission" date="2020-09" db="EMBL/GenBank/DDBJ databases">
        <authorList>
            <person name="Sun Q."/>
            <person name="Kim S."/>
        </authorList>
    </citation>
    <scope>NUCLEOTIDE SEQUENCE</scope>
    <source>
        <strain evidence="20">KCTC 32422</strain>
    </source>
</reference>
<feature type="binding site" evidence="14">
    <location>
        <position position="52"/>
    </location>
    <ligand>
        <name>Zn(2+)</name>
        <dbReference type="ChEBI" id="CHEBI:29105"/>
    </ligand>
</feature>
<evidence type="ECO:0000256" key="17">
    <source>
        <dbReference type="SAM" id="MobiDB-lite"/>
    </source>
</evidence>
<dbReference type="InterPro" id="IPR001937">
    <property type="entry name" value="GalP_UDPtransf1"/>
</dbReference>
<dbReference type="EMBL" id="BMZD01000005">
    <property type="protein sequence ID" value="GHA01642.1"/>
    <property type="molecule type" value="Genomic_DNA"/>
</dbReference>
<evidence type="ECO:0000256" key="15">
    <source>
        <dbReference type="PIRSR" id="PIRSR000808-4"/>
    </source>
</evidence>
<dbReference type="AlphaFoldDB" id="A0A918RN46"/>
<evidence type="ECO:0000256" key="5">
    <source>
        <dbReference type="ARBA" id="ARBA00016340"/>
    </source>
</evidence>
<keyword evidence="10 16" id="KW-0299">Galactose metabolism</keyword>
<comment type="similarity">
    <text evidence="3 16">Belongs to the galactose-1-phosphate uridylyltransferase type 1 family.</text>
</comment>
<dbReference type="PIRSF" id="PIRSF000808">
    <property type="entry name" value="GalT"/>
    <property type="match status" value="1"/>
</dbReference>
<dbReference type="Pfam" id="PF02744">
    <property type="entry name" value="GalP_UDP_tr_C"/>
    <property type="match status" value="1"/>
</dbReference>
<evidence type="ECO:0000259" key="18">
    <source>
        <dbReference type="Pfam" id="PF01087"/>
    </source>
</evidence>
<gene>
    <name evidence="20" type="ORF">GCM10011617_23010</name>
</gene>
<feature type="binding site" evidence="15">
    <location>
        <position position="295"/>
    </location>
    <ligand>
        <name>Fe cation</name>
        <dbReference type="ChEBI" id="CHEBI:24875"/>
    </ligand>
</feature>
<feature type="binding site" evidence="15">
    <location>
        <position position="277"/>
    </location>
    <ligand>
        <name>Fe cation</name>
        <dbReference type="ChEBI" id="CHEBI:24875"/>
    </ligand>
</feature>
<dbReference type="SUPFAM" id="SSF54197">
    <property type="entry name" value="HIT-like"/>
    <property type="match status" value="2"/>
</dbReference>
<keyword evidence="15" id="KW-0408">Iron</keyword>
<reference evidence="20" key="1">
    <citation type="journal article" date="2014" name="Int. J. Syst. Evol. Microbiol.">
        <title>Complete genome sequence of Corynebacterium casei LMG S-19264T (=DSM 44701T), isolated from a smear-ripened cheese.</title>
        <authorList>
            <consortium name="US DOE Joint Genome Institute (JGI-PGF)"/>
            <person name="Walter F."/>
            <person name="Albersmeier A."/>
            <person name="Kalinowski J."/>
            <person name="Ruckert C."/>
        </authorList>
    </citation>
    <scope>NUCLEOTIDE SEQUENCE</scope>
    <source>
        <strain evidence="20">KCTC 32422</strain>
    </source>
</reference>
<evidence type="ECO:0000256" key="6">
    <source>
        <dbReference type="ARBA" id="ARBA00022679"/>
    </source>
</evidence>
<dbReference type="Proteomes" id="UP000634139">
    <property type="component" value="Unassembled WGS sequence"/>
</dbReference>
<feature type="binding site" evidence="14">
    <location>
        <position position="160"/>
    </location>
    <ligand>
        <name>Zn(2+)</name>
        <dbReference type="ChEBI" id="CHEBI:29105"/>
    </ligand>
</feature>
<feature type="active site" description="Tele-UMP-histidine intermediate" evidence="13">
    <location>
        <position position="162"/>
    </location>
</feature>
<evidence type="ECO:0000256" key="16">
    <source>
        <dbReference type="RuleBase" id="RU000506"/>
    </source>
</evidence>
<evidence type="ECO:0000256" key="7">
    <source>
        <dbReference type="ARBA" id="ARBA00022695"/>
    </source>
</evidence>
<dbReference type="InterPro" id="IPR005849">
    <property type="entry name" value="GalP_Utransf_N"/>
</dbReference>
<comment type="cofactor">
    <cofactor evidence="14">
        <name>Zn(2+)</name>
        <dbReference type="ChEBI" id="CHEBI:29105"/>
    </cofactor>
    <text evidence="14">Binds 1 zinc ion per subunit.</text>
</comment>
<feature type="binding site" evidence="15">
    <location>
        <position position="178"/>
    </location>
    <ligand>
        <name>Fe cation</name>
        <dbReference type="ChEBI" id="CHEBI:24875"/>
    </ligand>
</feature>
<feature type="binding site" evidence="14">
    <location>
        <position position="111"/>
    </location>
    <ligand>
        <name>Zn(2+)</name>
        <dbReference type="ChEBI" id="CHEBI:29105"/>
    </ligand>
</feature>
<evidence type="ECO:0000313" key="21">
    <source>
        <dbReference type="Proteomes" id="UP000634139"/>
    </source>
</evidence>
<dbReference type="InterPro" id="IPR019779">
    <property type="entry name" value="GalP_UDPtransf1_His-AS"/>
</dbReference>